<accession>A0A3N4JF48</accession>
<dbReference type="EMBL" id="ML120473">
    <property type="protein sequence ID" value="RPA92454.1"/>
    <property type="molecule type" value="Genomic_DNA"/>
</dbReference>
<protein>
    <submittedName>
        <fullName evidence="1">Uncharacterized protein</fullName>
    </submittedName>
</protein>
<dbReference type="STRING" id="1336337.A0A3N4JF48"/>
<dbReference type="Proteomes" id="UP000276215">
    <property type="component" value="Unassembled WGS sequence"/>
</dbReference>
<gene>
    <name evidence="1" type="ORF">L873DRAFT_193921</name>
</gene>
<name>A0A3N4JF48_9PEZI</name>
<dbReference type="AlphaFoldDB" id="A0A3N4JF48"/>
<keyword evidence="2" id="KW-1185">Reference proteome</keyword>
<sequence length="201" mass="22199">MIYFEHCIHFAITAVSGTRYKLFHPQFSTLPRHLPFCLSHRIPTSLQEILQSFNSYTMTMATTVVRYIASFSCASLSPAATLQRGLTADLRCRFISSSGNDNEATAKVDVKNRLIDAGNFVNKAGLKPAEVDVGNGPRADVMVSPSTGILKQTTITNEASRLIYRDMQATTPTDPHVLDAMLPVYTGLYGDPYSRSQDIEM</sequence>
<organism evidence="1 2">
    <name type="scientific">Choiromyces venosus 120613-1</name>
    <dbReference type="NCBI Taxonomy" id="1336337"/>
    <lineage>
        <taxon>Eukaryota</taxon>
        <taxon>Fungi</taxon>
        <taxon>Dikarya</taxon>
        <taxon>Ascomycota</taxon>
        <taxon>Pezizomycotina</taxon>
        <taxon>Pezizomycetes</taxon>
        <taxon>Pezizales</taxon>
        <taxon>Tuberaceae</taxon>
        <taxon>Choiromyces</taxon>
    </lineage>
</organism>
<evidence type="ECO:0000313" key="1">
    <source>
        <dbReference type="EMBL" id="RPA92454.1"/>
    </source>
</evidence>
<reference evidence="1 2" key="1">
    <citation type="journal article" date="2018" name="Nat. Ecol. Evol.">
        <title>Pezizomycetes genomes reveal the molecular basis of ectomycorrhizal truffle lifestyle.</title>
        <authorList>
            <person name="Murat C."/>
            <person name="Payen T."/>
            <person name="Noel B."/>
            <person name="Kuo A."/>
            <person name="Morin E."/>
            <person name="Chen J."/>
            <person name="Kohler A."/>
            <person name="Krizsan K."/>
            <person name="Balestrini R."/>
            <person name="Da Silva C."/>
            <person name="Montanini B."/>
            <person name="Hainaut M."/>
            <person name="Levati E."/>
            <person name="Barry K.W."/>
            <person name="Belfiori B."/>
            <person name="Cichocki N."/>
            <person name="Clum A."/>
            <person name="Dockter R.B."/>
            <person name="Fauchery L."/>
            <person name="Guy J."/>
            <person name="Iotti M."/>
            <person name="Le Tacon F."/>
            <person name="Lindquist E.A."/>
            <person name="Lipzen A."/>
            <person name="Malagnac F."/>
            <person name="Mello A."/>
            <person name="Molinier V."/>
            <person name="Miyauchi S."/>
            <person name="Poulain J."/>
            <person name="Riccioni C."/>
            <person name="Rubini A."/>
            <person name="Sitrit Y."/>
            <person name="Splivallo R."/>
            <person name="Traeger S."/>
            <person name="Wang M."/>
            <person name="Zifcakova L."/>
            <person name="Wipf D."/>
            <person name="Zambonelli A."/>
            <person name="Paolocci F."/>
            <person name="Nowrousian M."/>
            <person name="Ottonello S."/>
            <person name="Baldrian P."/>
            <person name="Spatafora J.W."/>
            <person name="Henrissat B."/>
            <person name="Nagy L.G."/>
            <person name="Aury J.M."/>
            <person name="Wincker P."/>
            <person name="Grigoriev I.V."/>
            <person name="Bonfante P."/>
            <person name="Martin F.M."/>
        </authorList>
    </citation>
    <scope>NUCLEOTIDE SEQUENCE [LARGE SCALE GENOMIC DNA]</scope>
    <source>
        <strain evidence="1 2">120613-1</strain>
    </source>
</reference>
<dbReference type="OrthoDB" id="10250117at2759"/>
<evidence type="ECO:0000313" key="2">
    <source>
        <dbReference type="Proteomes" id="UP000276215"/>
    </source>
</evidence>
<proteinExistence type="predicted"/>